<dbReference type="OrthoDB" id="411615at2759"/>
<dbReference type="Proteomes" id="UP000663760">
    <property type="component" value="Chromosome 10"/>
</dbReference>
<dbReference type="EMBL" id="LR746273">
    <property type="protein sequence ID" value="CAA7404034.1"/>
    <property type="molecule type" value="Genomic_DNA"/>
</dbReference>
<keyword evidence="3" id="KW-1185">Reference proteome</keyword>
<name>A0A7I8L472_SPIIN</name>
<organism evidence="2 3">
    <name type="scientific">Spirodela intermedia</name>
    <name type="common">Intermediate duckweed</name>
    <dbReference type="NCBI Taxonomy" id="51605"/>
    <lineage>
        <taxon>Eukaryota</taxon>
        <taxon>Viridiplantae</taxon>
        <taxon>Streptophyta</taxon>
        <taxon>Embryophyta</taxon>
        <taxon>Tracheophyta</taxon>
        <taxon>Spermatophyta</taxon>
        <taxon>Magnoliopsida</taxon>
        <taxon>Liliopsida</taxon>
        <taxon>Araceae</taxon>
        <taxon>Lemnoideae</taxon>
        <taxon>Spirodela</taxon>
    </lineage>
</organism>
<dbReference type="Pfam" id="PF07727">
    <property type="entry name" value="RVT_2"/>
    <property type="match status" value="1"/>
</dbReference>
<evidence type="ECO:0000313" key="3">
    <source>
        <dbReference type="Proteomes" id="UP000663760"/>
    </source>
</evidence>
<proteinExistence type="predicted"/>
<protein>
    <recommendedName>
        <fullName evidence="1">Reverse transcriptase Ty1/copia-type domain-containing protein</fullName>
    </recommendedName>
</protein>
<sequence length="100" mass="11714">MVMGEEYVALIYRDIWVFTLKCFPDGTVHHYKAQLVACGFSQKYGINYSQTFSSMVQLALVRILVSMAMNLNWSLHQLNFSNDFLYDNLDEEVYMKQPLE</sequence>
<evidence type="ECO:0000313" key="2">
    <source>
        <dbReference type="EMBL" id="CAA7404034.1"/>
    </source>
</evidence>
<dbReference type="InterPro" id="IPR013103">
    <property type="entry name" value="RVT_2"/>
</dbReference>
<accession>A0A7I8L472</accession>
<dbReference type="AlphaFoldDB" id="A0A7I8L472"/>
<gene>
    <name evidence="2" type="ORF">SI8410_10014712</name>
</gene>
<feature type="domain" description="Reverse transcriptase Ty1/copia-type" evidence="1">
    <location>
        <begin position="15"/>
        <end position="98"/>
    </location>
</feature>
<evidence type="ECO:0000259" key="1">
    <source>
        <dbReference type="Pfam" id="PF07727"/>
    </source>
</evidence>
<reference evidence="2" key="1">
    <citation type="submission" date="2020-02" db="EMBL/GenBank/DDBJ databases">
        <authorList>
            <person name="Scholz U."/>
            <person name="Mascher M."/>
            <person name="Fiebig A."/>
        </authorList>
    </citation>
    <scope>NUCLEOTIDE SEQUENCE</scope>
</reference>